<sequence length="695" mass="79968">MDGTEPELGPRSIELTVRSTISQYQPSPKPLSLLDVPDELMLEIASHIYSTKPGQDSRDLNSLSQTCYGLRKIVYPLANRHLWYDEETQFPDQLLGVVLYSFTDPLVEHVKSATFRLREGPGIFWLKDKHNKIIKTGLSQLRKYLKKKAESEDEDNEVFKFFESQIENLGMSILPTVLLFQLKGLKEIELAPTTSAISTRFLLTTLQKFDPPFKIDRLAMLRLVDLASLNPSLLESFLRTGPIPAIGIDYRFGSVAGRPKIKPVAAYPEGSDEMCELNSESDSESESQPELRLEWVDGTGWRHVVYRSVYPESSDDDGDPSELTLDSDDELLISTQRPKPESINFPTWPAPLEEEIEEHYKGYRISGLEEPGEVTNANPGPTGTKPPPGAPKFEINDLRLWMDQIPTADDTLIQLLIQVSGLRRLDLNLFIVPWTRAPLFVPPSSQENELYIMQILEGQKDTLEHLNLRIEDLKSSQPVIESLLKFSRLREIHVFYTSEVIRAYKKSKEHSYFTSMFPGGLELLRIDFCTNLEFIYEAMNIETRDFPNLKVILGIFREYGVFMAFTPEDVQQVWNLMPYEKDPISGLWDKVSSTNLETQNYYIWRRKSSAHIPIQFRIIDRNQQNVWCSHEGWYGPFQDHTSSDLPWNVDTFRELQPLPIDMELEENDYRRLDPHHAPWAGSVTPPLRILEDRRG</sequence>
<keyword evidence="2" id="KW-1185">Reference proteome</keyword>
<proteinExistence type="predicted"/>
<evidence type="ECO:0000313" key="1">
    <source>
        <dbReference type="EMBL" id="KAK6339166.1"/>
    </source>
</evidence>
<comment type="caution">
    <text evidence="1">The sequence shown here is derived from an EMBL/GenBank/DDBJ whole genome shotgun (WGS) entry which is preliminary data.</text>
</comment>
<evidence type="ECO:0000313" key="2">
    <source>
        <dbReference type="Proteomes" id="UP001313282"/>
    </source>
</evidence>
<dbReference type="Proteomes" id="UP001313282">
    <property type="component" value="Unassembled WGS sequence"/>
</dbReference>
<dbReference type="AlphaFoldDB" id="A0AAN8MUT6"/>
<organism evidence="1 2">
    <name type="scientific">Orbilia javanica</name>
    <dbReference type="NCBI Taxonomy" id="47235"/>
    <lineage>
        <taxon>Eukaryota</taxon>
        <taxon>Fungi</taxon>
        <taxon>Dikarya</taxon>
        <taxon>Ascomycota</taxon>
        <taxon>Pezizomycotina</taxon>
        <taxon>Orbiliomycetes</taxon>
        <taxon>Orbiliales</taxon>
        <taxon>Orbiliaceae</taxon>
        <taxon>Orbilia</taxon>
    </lineage>
</organism>
<name>A0AAN8MUT6_9PEZI</name>
<gene>
    <name evidence="1" type="ORF">TWF718_008589</name>
</gene>
<evidence type="ECO:0008006" key="3">
    <source>
        <dbReference type="Google" id="ProtNLM"/>
    </source>
</evidence>
<dbReference type="EMBL" id="JAVHNR010000006">
    <property type="protein sequence ID" value="KAK6339166.1"/>
    <property type="molecule type" value="Genomic_DNA"/>
</dbReference>
<dbReference type="CDD" id="cd09917">
    <property type="entry name" value="F-box_SF"/>
    <property type="match status" value="1"/>
</dbReference>
<reference evidence="1 2" key="1">
    <citation type="submission" date="2019-10" db="EMBL/GenBank/DDBJ databases">
        <authorList>
            <person name="Palmer J.M."/>
        </authorList>
    </citation>
    <scope>NUCLEOTIDE SEQUENCE [LARGE SCALE GENOMIC DNA]</scope>
    <source>
        <strain evidence="1 2">TWF718</strain>
    </source>
</reference>
<accession>A0AAN8MUT6</accession>
<protein>
    <recommendedName>
        <fullName evidence="3">F-box domain-containing protein</fullName>
    </recommendedName>
</protein>